<dbReference type="Gene3D" id="3.30.70.270">
    <property type="match status" value="1"/>
</dbReference>
<dbReference type="SUPFAM" id="SSF52172">
    <property type="entry name" value="CheY-like"/>
    <property type="match status" value="1"/>
</dbReference>
<dbReference type="SMART" id="SM00448">
    <property type="entry name" value="REC"/>
    <property type="match status" value="1"/>
</dbReference>
<dbReference type="RefSeq" id="WP_348945893.1">
    <property type="nucleotide sequence ID" value="NZ_CP157355.1"/>
</dbReference>
<dbReference type="PANTHER" id="PTHR44591">
    <property type="entry name" value="STRESS RESPONSE REGULATOR PROTEIN 1"/>
    <property type="match status" value="1"/>
</dbReference>
<evidence type="ECO:0000256" key="1">
    <source>
        <dbReference type="ARBA" id="ARBA00022553"/>
    </source>
</evidence>
<dbReference type="InterPro" id="IPR001789">
    <property type="entry name" value="Sig_transdc_resp-reg_receiver"/>
</dbReference>
<protein>
    <submittedName>
        <fullName evidence="5">Response regulator</fullName>
    </submittedName>
</protein>
<dbReference type="Pfam" id="PF00072">
    <property type="entry name" value="Response_reg"/>
    <property type="match status" value="1"/>
</dbReference>
<evidence type="ECO:0000259" key="3">
    <source>
        <dbReference type="PROSITE" id="PS50110"/>
    </source>
</evidence>
<organism evidence="5">
    <name type="scientific">Chitinibacter mangrovi</name>
    <dbReference type="NCBI Taxonomy" id="3153927"/>
    <lineage>
        <taxon>Bacteria</taxon>
        <taxon>Pseudomonadati</taxon>
        <taxon>Pseudomonadota</taxon>
        <taxon>Betaproteobacteria</taxon>
        <taxon>Neisseriales</taxon>
        <taxon>Chitinibacteraceae</taxon>
        <taxon>Chitinibacter</taxon>
    </lineage>
</organism>
<feature type="domain" description="Response regulatory" evidence="3">
    <location>
        <begin position="12"/>
        <end position="130"/>
    </location>
</feature>
<proteinExistence type="predicted"/>
<dbReference type="EMBL" id="CP157355">
    <property type="protein sequence ID" value="XBM01616.1"/>
    <property type="molecule type" value="Genomic_DNA"/>
</dbReference>
<evidence type="ECO:0000313" key="5">
    <source>
        <dbReference type="EMBL" id="XBM01616.1"/>
    </source>
</evidence>
<dbReference type="InterPro" id="IPR050595">
    <property type="entry name" value="Bact_response_regulator"/>
</dbReference>
<dbReference type="InterPro" id="IPR043128">
    <property type="entry name" value="Rev_trsase/Diguanyl_cyclase"/>
</dbReference>
<dbReference type="PROSITE" id="PS50110">
    <property type="entry name" value="RESPONSE_REGULATORY"/>
    <property type="match status" value="1"/>
</dbReference>
<gene>
    <name evidence="5" type="ORF">ABHF33_04865</name>
</gene>
<dbReference type="Gene3D" id="3.40.50.2300">
    <property type="match status" value="1"/>
</dbReference>
<dbReference type="InterPro" id="IPR029787">
    <property type="entry name" value="Nucleotide_cyclase"/>
</dbReference>
<feature type="domain" description="GGDEF" evidence="4">
    <location>
        <begin position="180"/>
        <end position="312"/>
    </location>
</feature>
<dbReference type="PROSITE" id="PS50887">
    <property type="entry name" value="GGDEF"/>
    <property type="match status" value="1"/>
</dbReference>
<dbReference type="InterPro" id="IPR011006">
    <property type="entry name" value="CheY-like_superfamily"/>
</dbReference>
<accession>A0AAU7FD83</accession>
<name>A0AAU7FD83_9NEIS</name>
<evidence type="ECO:0000256" key="2">
    <source>
        <dbReference type="PROSITE-ProRule" id="PRU00169"/>
    </source>
</evidence>
<dbReference type="AlphaFoldDB" id="A0AAU7FD83"/>
<feature type="modified residue" description="4-aspartylphosphate" evidence="2">
    <location>
        <position position="61"/>
    </location>
</feature>
<dbReference type="PANTHER" id="PTHR44591:SF3">
    <property type="entry name" value="RESPONSE REGULATORY DOMAIN-CONTAINING PROTEIN"/>
    <property type="match status" value="1"/>
</dbReference>
<dbReference type="GO" id="GO:0000160">
    <property type="term" value="P:phosphorelay signal transduction system"/>
    <property type="evidence" value="ECO:0007669"/>
    <property type="project" value="InterPro"/>
</dbReference>
<dbReference type="CDD" id="cd00156">
    <property type="entry name" value="REC"/>
    <property type="match status" value="1"/>
</dbReference>
<dbReference type="KEGG" id="cmav:ABHF33_04865"/>
<dbReference type="SMART" id="SM00267">
    <property type="entry name" value="GGDEF"/>
    <property type="match status" value="1"/>
</dbReference>
<reference evidence="5" key="1">
    <citation type="submission" date="2024-05" db="EMBL/GenBank/DDBJ databases">
        <authorList>
            <person name="Yang L."/>
            <person name="Pan L."/>
        </authorList>
    </citation>
    <scope>NUCLEOTIDE SEQUENCE</scope>
    <source>
        <strain evidence="5">FCG-7</strain>
    </source>
</reference>
<keyword evidence="1 2" id="KW-0597">Phosphoprotein</keyword>
<dbReference type="InterPro" id="IPR000160">
    <property type="entry name" value="GGDEF_dom"/>
</dbReference>
<sequence>MNENTELVSRPKILVVDDSRIVRATIKKHLSEMYDLVEEADGEAGWRRLMSDDSINLLLSDLTMPELDGLGLLARVRASGEPRLHFLPVIIISGEEDEATKLRCVECGANDFVTKSTDKTEMQARVKANLELAETRRELAESRSVQVQTSTTDALTGVGSSHLLNLQLEQAMAFALRHNSEVTVMLLEVNHGQALQQKLGERVYGQLLGMLAKLIEARLRKEDTLAHLNDSMFAVVSPATPLIEARVVAERLRQTIANARVNFRSEQLRVTSSVAVANSWHDDVHSAERILAVLQDRLFAQPMDNHVFMPDAASVQVPTPLISEALVMLHKGREEELRPHLAALMNNLKPLLALANQDLNLGWDLSALDALQQ</sequence>
<dbReference type="NCBIfam" id="TIGR00254">
    <property type="entry name" value="GGDEF"/>
    <property type="match status" value="1"/>
</dbReference>
<dbReference type="SUPFAM" id="SSF55073">
    <property type="entry name" value="Nucleotide cyclase"/>
    <property type="match status" value="1"/>
</dbReference>
<dbReference type="Pfam" id="PF00990">
    <property type="entry name" value="GGDEF"/>
    <property type="match status" value="1"/>
</dbReference>
<evidence type="ECO:0000259" key="4">
    <source>
        <dbReference type="PROSITE" id="PS50887"/>
    </source>
</evidence>